<dbReference type="InterPro" id="IPR052706">
    <property type="entry name" value="Membrane-Transporter-like"/>
</dbReference>
<comment type="caution">
    <text evidence="8">The sequence shown here is derived from an EMBL/GenBank/DDBJ whole genome shotgun (WGS) entry which is preliminary data.</text>
</comment>
<dbReference type="CDD" id="cd07042">
    <property type="entry name" value="STAS_SulP_like_sulfate_transporter"/>
    <property type="match status" value="1"/>
</dbReference>
<dbReference type="Pfam" id="PF00027">
    <property type="entry name" value="cNMP_binding"/>
    <property type="match status" value="1"/>
</dbReference>
<dbReference type="PANTHER" id="PTHR43310">
    <property type="entry name" value="SULFATE TRANSPORTER YBAR-RELATED"/>
    <property type="match status" value="1"/>
</dbReference>
<dbReference type="SUPFAM" id="SSF51206">
    <property type="entry name" value="cAMP-binding domain-like"/>
    <property type="match status" value="1"/>
</dbReference>
<evidence type="ECO:0000256" key="4">
    <source>
        <dbReference type="ARBA" id="ARBA00023136"/>
    </source>
</evidence>
<dbReference type="Pfam" id="PF01740">
    <property type="entry name" value="STAS"/>
    <property type="match status" value="1"/>
</dbReference>
<feature type="domain" description="Cyclic nucleotide-binding" evidence="6">
    <location>
        <begin position="599"/>
        <end position="719"/>
    </location>
</feature>
<evidence type="ECO:0000259" key="6">
    <source>
        <dbReference type="PROSITE" id="PS50042"/>
    </source>
</evidence>
<dbReference type="SUPFAM" id="SSF52091">
    <property type="entry name" value="SpoIIaa-like"/>
    <property type="match status" value="1"/>
</dbReference>
<name>A0A1F7F694_UNCRA</name>
<keyword evidence="2 5" id="KW-0812">Transmembrane</keyword>
<evidence type="ECO:0000256" key="5">
    <source>
        <dbReference type="SAM" id="Phobius"/>
    </source>
</evidence>
<dbReference type="SMART" id="SM00100">
    <property type="entry name" value="cNMP"/>
    <property type="match status" value="1"/>
</dbReference>
<dbReference type="InterPro" id="IPR036513">
    <property type="entry name" value="STAS_dom_sf"/>
</dbReference>
<dbReference type="GO" id="GO:0016020">
    <property type="term" value="C:membrane"/>
    <property type="evidence" value="ECO:0007669"/>
    <property type="project" value="UniProtKB-SubCell"/>
</dbReference>
<dbReference type="InterPro" id="IPR014710">
    <property type="entry name" value="RmlC-like_jellyroll"/>
</dbReference>
<proteinExistence type="predicted"/>
<dbReference type="EMBL" id="MFYX01000114">
    <property type="protein sequence ID" value="OGK02026.1"/>
    <property type="molecule type" value="Genomic_DNA"/>
</dbReference>
<evidence type="ECO:0000256" key="1">
    <source>
        <dbReference type="ARBA" id="ARBA00004141"/>
    </source>
</evidence>
<keyword evidence="4 5" id="KW-0472">Membrane</keyword>
<feature type="transmembrane region" description="Helical" evidence="5">
    <location>
        <begin position="17"/>
        <end position="39"/>
    </location>
</feature>
<evidence type="ECO:0000313" key="8">
    <source>
        <dbReference type="EMBL" id="OGK02026.1"/>
    </source>
</evidence>
<dbReference type="InterPro" id="IPR002645">
    <property type="entry name" value="STAS_dom"/>
</dbReference>
<evidence type="ECO:0000256" key="2">
    <source>
        <dbReference type="ARBA" id="ARBA00022692"/>
    </source>
</evidence>
<dbReference type="PROSITE" id="PS50801">
    <property type="entry name" value="STAS"/>
    <property type="match status" value="1"/>
</dbReference>
<reference evidence="8 9" key="1">
    <citation type="journal article" date="2016" name="Nat. Commun.">
        <title>Thousands of microbial genomes shed light on interconnected biogeochemical processes in an aquifer system.</title>
        <authorList>
            <person name="Anantharaman K."/>
            <person name="Brown C.T."/>
            <person name="Hug L.A."/>
            <person name="Sharon I."/>
            <person name="Castelle C.J."/>
            <person name="Probst A.J."/>
            <person name="Thomas B.C."/>
            <person name="Singh A."/>
            <person name="Wilkins M.J."/>
            <person name="Karaoz U."/>
            <person name="Brodie E.L."/>
            <person name="Williams K.H."/>
            <person name="Hubbard S.S."/>
            <person name="Banfield J.F."/>
        </authorList>
    </citation>
    <scope>NUCLEOTIDE SEQUENCE [LARGE SCALE GENOMIC DNA]</scope>
</reference>
<feature type="transmembrane region" description="Helical" evidence="5">
    <location>
        <begin position="175"/>
        <end position="194"/>
    </location>
</feature>
<evidence type="ECO:0000313" key="9">
    <source>
        <dbReference type="Proteomes" id="UP000179243"/>
    </source>
</evidence>
<feature type="transmembrane region" description="Helical" evidence="5">
    <location>
        <begin position="233"/>
        <end position="250"/>
    </location>
</feature>
<feature type="transmembrane region" description="Helical" evidence="5">
    <location>
        <begin position="262"/>
        <end position="279"/>
    </location>
</feature>
<evidence type="ECO:0000259" key="7">
    <source>
        <dbReference type="PROSITE" id="PS50801"/>
    </source>
</evidence>
<organism evidence="8 9">
    <name type="scientific">Candidatus Raymondbacteria bacterium RIFOXYD12_FULL_49_13</name>
    <dbReference type="NCBI Taxonomy" id="1817890"/>
    <lineage>
        <taxon>Bacteria</taxon>
        <taxon>Raymondiibacteriota</taxon>
    </lineage>
</organism>
<accession>A0A1F7F694</accession>
<comment type="subcellular location">
    <subcellularLocation>
        <location evidence="1">Membrane</location>
        <topology evidence="1">Multi-pass membrane protein</topology>
    </subcellularLocation>
</comment>
<sequence>MTKQTTAYDPCALPGDIFGGLASMLVALPSAIAFGLVIYSAIGPEFAAQGAAAGIIGTIALGLVAPLFGGTSRLITAPCAPAAAVLAVSVKEMIGKGADPCQVPLLLVLVALLAGLVQVAAGLLKGGRFIKYIPYPVVAGYLSGVGTLIIIAQFPKLLGLPKGYTFLTAWASPNAWAWQSIAIGITTIAAMLLAPRFVKKVPAAIIALAAGIGAYFAIAAVNPAMRVLEGNSFVIGAISSNANFIGAIAAQWKGMLGISGPALGLIVVPALTLAALLSVDTLKTCVVLNALTRTRSNSNRELMGQGIGNIAAGLVGGVPGAGTMGPTIVNVSSGGQTRFSGLVEGVSALLVLLLLGTYIAWIPIASLAGILIVVGVRMIDKKSFKLLKQKSTLVDFFVILAVVVAAVSLSLIWAAAAGIAMAILLFLRDQISRPVVRRTFTGDQVFSKKKRLPAEMEALVRSGKQTAVFELQGQLFFGTTDQLLLEIERSLAGVHFVILCMRRVQAVDYTAAYVLAQIEARVAQTGGTLAFAAVPEDVSSRVSIRQYLEDLGFETGKKEVRFFDSLDAALAWAEDEILKTMLSSDGRNDEPLALAHIPFFERVDTRGLAVLQGLVKERTYAAGEAIFRKNDTGTEIFFIRKGAVRILLPVSQGYSHHLATFGRGDFFGDMSFLDKETRSANAVADEPAMLYVLTRDDFDRMSKEHMEVASVVFEGLARMLALRLRHTNIELEALEKA</sequence>
<dbReference type="InterPro" id="IPR000595">
    <property type="entry name" value="cNMP-bd_dom"/>
</dbReference>
<feature type="transmembrane region" description="Helical" evidence="5">
    <location>
        <begin position="201"/>
        <end position="221"/>
    </location>
</feature>
<dbReference type="Pfam" id="PF00916">
    <property type="entry name" value="Sulfate_transp"/>
    <property type="match status" value="1"/>
</dbReference>
<dbReference type="InterPro" id="IPR018490">
    <property type="entry name" value="cNMP-bd_dom_sf"/>
</dbReference>
<feature type="transmembrane region" description="Helical" evidence="5">
    <location>
        <begin position="103"/>
        <end position="124"/>
    </location>
</feature>
<evidence type="ECO:0008006" key="10">
    <source>
        <dbReference type="Google" id="ProtNLM"/>
    </source>
</evidence>
<dbReference type="Gene3D" id="2.60.120.10">
    <property type="entry name" value="Jelly Rolls"/>
    <property type="match status" value="1"/>
</dbReference>
<dbReference type="Gene3D" id="3.30.750.24">
    <property type="entry name" value="STAS domain"/>
    <property type="match status" value="1"/>
</dbReference>
<feature type="transmembrane region" description="Helical" evidence="5">
    <location>
        <begin position="396"/>
        <end position="427"/>
    </location>
</feature>
<dbReference type="PANTHER" id="PTHR43310:SF1">
    <property type="entry name" value="SULFATE TRANSPORTER YBAR-RELATED"/>
    <property type="match status" value="1"/>
</dbReference>
<evidence type="ECO:0000256" key="3">
    <source>
        <dbReference type="ARBA" id="ARBA00022989"/>
    </source>
</evidence>
<feature type="transmembrane region" description="Helical" evidence="5">
    <location>
        <begin position="348"/>
        <end position="376"/>
    </location>
</feature>
<feature type="transmembrane region" description="Helical" evidence="5">
    <location>
        <begin position="136"/>
        <end position="155"/>
    </location>
</feature>
<protein>
    <recommendedName>
        <fullName evidence="10">Cyclic nucleotide-binding domain-containing protein</fullName>
    </recommendedName>
</protein>
<dbReference type="PROSITE" id="PS50042">
    <property type="entry name" value="CNMP_BINDING_3"/>
    <property type="match status" value="1"/>
</dbReference>
<keyword evidence="3 5" id="KW-1133">Transmembrane helix</keyword>
<gene>
    <name evidence="8" type="ORF">A2519_17595</name>
</gene>
<feature type="domain" description="STAS" evidence="7">
    <location>
        <begin position="456"/>
        <end position="573"/>
    </location>
</feature>
<dbReference type="CDD" id="cd00038">
    <property type="entry name" value="CAP_ED"/>
    <property type="match status" value="1"/>
</dbReference>
<dbReference type="AlphaFoldDB" id="A0A1F7F694"/>
<feature type="transmembrane region" description="Helical" evidence="5">
    <location>
        <begin position="46"/>
        <end position="68"/>
    </location>
</feature>
<dbReference type="InterPro" id="IPR011547">
    <property type="entry name" value="SLC26A/SulP_dom"/>
</dbReference>
<dbReference type="Proteomes" id="UP000179243">
    <property type="component" value="Unassembled WGS sequence"/>
</dbReference>